<keyword evidence="2" id="KW-1185">Reference proteome</keyword>
<accession>A0A5N5IZ80</accession>
<dbReference type="Proteomes" id="UP000326939">
    <property type="component" value="Mitochondrion MT"/>
</dbReference>
<organism evidence="1 2">
    <name type="scientific">Salix brachista</name>
    <dbReference type="NCBI Taxonomy" id="2182728"/>
    <lineage>
        <taxon>Eukaryota</taxon>
        <taxon>Viridiplantae</taxon>
        <taxon>Streptophyta</taxon>
        <taxon>Embryophyta</taxon>
        <taxon>Tracheophyta</taxon>
        <taxon>Spermatophyta</taxon>
        <taxon>Magnoliopsida</taxon>
        <taxon>eudicotyledons</taxon>
        <taxon>Gunneridae</taxon>
        <taxon>Pentapetalae</taxon>
        <taxon>rosids</taxon>
        <taxon>fabids</taxon>
        <taxon>Malpighiales</taxon>
        <taxon>Salicaceae</taxon>
        <taxon>Saliceae</taxon>
        <taxon>Salix</taxon>
    </lineage>
</organism>
<geneLocation type="mitochondrion" evidence="1"/>
<sequence length="383" mass="43263">MLGFLDSGEMHLLEMERQNCSPIAVLGGSLEKPKPILSIDKVRRKGPDGMGLLPLLRMPNFFSLMLLNLKSKVPVGGQMKKECFFLATGNRIDLVKLVYYLSIRYESRRGRGAYERRDKSSFPSPPSKNRLKLKLEQLLLSHRILVKRWAFSSDLCINRNAGKASSRDSGARRSFLRQGKRSSIQCLLLTLIPRSPFLKHLPFLQMLKMLPAVVDASAAIIDLSFEVPSSGCPILVVRYPQAISSVPPIPGLHPYFRWEYKQVSKLAELAAFPATKYPYFFHLQFSKRFRGCVTAVRTLFLIRYGCRKVKIGSVPGHGDMLDKAEERRLSEPTDLLADTRADSILRSEPWSSNLLKRLDRMTGSYSIPSFPSCASVRLCGRKP</sequence>
<name>A0A5N5IZ80_9ROSI</name>
<dbReference type="EMBL" id="VDCV01000020">
    <property type="protein sequence ID" value="KAB5511320.1"/>
    <property type="molecule type" value="Genomic_DNA"/>
</dbReference>
<proteinExistence type="predicted"/>
<gene>
    <name evidence="1" type="ORF">DKX38_030115</name>
</gene>
<comment type="caution">
    <text evidence="1">The sequence shown here is derived from an EMBL/GenBank/DDBJ whole genome shotgun (WGS) entry which is preliminary data.</text>
</comment>
<protein>
    <submittedName>
        <fullName evidence="1">Uncharacterized protein</fullName>
    </submittedName>
</protein>
<reference evidence="2" key="1">
    <citation type="journal article" date="2019" name="Gigascience">
        <title>De novo genome assembly of the endangered Acer yangbiense, a plant species with extremely small populations endemic to Yunnan Province, China.</title>
        <authorList>
            <person name="Yang J."/>
            <person name="Wariss H.M."/>
            <person name="Tao L."/>
            <person name="Zhang R."/>
            <person name="Yun Q."/>
            <person name="Hollingsworth P."/>
            <person name="Dao Z."/>
            <person name="Luo G."/>
            <person name="Guo H."/>
            <person name="Ma Y."/>
            <person name="Sun W."/>
        </authorList>
    </citation>
    <scope>NUCLEOTIDE SEQUENCE [LARGE SCALE GENOMIC DNA]</scope>
    <source>
        <strain evidence="2">cv. br00</strain>
    </source>
</reference>
<evidence type="ECO:0000313" key="1">
    <source>
        <dbReference type="EMBL" id="KAB5511320.1"/>
    </source>
</evidence>
<keyword evidence="1" id="KW-0496">Mitochondrion</keyword>
<evidence type="ECO:0000313" key="2">
    <source>
        <dbReference type="Proteomes" id="UP000326939"/>
    </source>
</evidence>
<dbReference type="AlphaFoldDB" id="A0A5N5IZ80"/>